<dbReference type="PROSITE" id="PS50110">
    <property type="entry name" value="RESPONSE_REGULATORY"/>
    <property type="match status" value="1"/>
</dbReference>
<dbReference type="Proteomes" id="UP000263014">
    <property type="component" value="Unassembled WGS sequence"/>
</dbReference>
<evidence type="ECO:0000313" key="3">
    <source>
        <dbReference type="EMBL" id="RGI95329.1"/>
    </source>
</evidence>
<evidence type="ECO:0000256" key="1">
    <source>
        <dbReference type="ARBA" id="ARBA00018672"/>
    </source>
</evidence>
<dbReference type="GO" id="GO:0003677">
    <property type="term" value="F:DNA binding"/>
    <property type="evidence" value="ECO:0007669"/>
    <property type="project" value="UniProtKB-KW"/>
</dbReference>
<name>A0A374NX99_9FIRM</name>
<dbReference type="Gene3D" id="2.40.50.1020">
    <property type="entry name" value="LytTr DNA-binding domain"/>
    <property type="match status" value="1"/>
</dbReference>
<dbReference type="EMBL" id="QSON01000032">
    <property type="protein sequence ID" value="RGI95329.1"/>
    <property type="molecule type" value="Genomic_DNA"/>
</dbReference>
<dbReference type="InterPro" id="IPR001789">
    <property type="entry name" value="Sig_transdc_resp-reg_receiver"/>
</dbReference>
<dbReference type="AlphaFoldDB" id="A0A374NX99"/>
<dbReference type="InterPro" id="IPR011006">
    <property type="entry name" value="CheY-like_superfamily"/>
</dbReference>
<dbReference type="SMART" id="SM00448">
    <property type="entry name" value="REC"/>
    <property type="match status" value="1"/>
</dbReference>
<evidence type="ECO:0000256" key="2">
    <source>
        <dbReference type="ARBA" id="ARBA00024867"/>
    </source>
</evidence>
<dbReference type="PANTHER" id="PTHR37299:SF1">
    <property type="entry name" value="STAGE 0 SPORULATION PROTEIN A HOMOLOG"/>
    <property type="match status" value="1"/>
</dbReference>
<dbReference type="Gene3D" id="3.40.50.2300">
    <property type="match status" value="1"/>
</dbReference>
<evidence type="ECO:0000313" key="4">
    <source>
        <dbReference type="Proteomes" id="UP000263014"/>
    </source>
</evidence>
<protein>
    <recommendedName>
        <fullName evidence="1">Stage 0 sporulation protein A homolog</fullName>
    </recommendedName>
</protein>
<organism evidence="3 4">
    <name type="scientific">Hungatella hathewayi</name>
    <dbReference type="NCBI Taxonomy" id="154046"/>
    <lineage>
        <taxon>Bacteria</taxon>
        <taxon>Bacillati</taxon>
        <taxon>Bacillota</taxon>
        <taxon>Clostridia</taxon>
        <taxon>Lachnospirales</taxon>
        <taxon>Lachnospiraceae</taxon>
        <taxon>Hungatella</taxon>
    </lineage>
</organism>
<keyword evidence="3" id="KW-0238">DNA-binding</keyword>
<dbReference type="SMART" id="SM00850">
    <property type="entry name" value="LytTR"/>
    <property type="match status" value="1"/>
</dbReference>
<proteinExistence type="predicted"/>
<sequence length="252" mass="30472">MIEILICDDDKYFCGYMENCILDWASKNQCEVNIEQCYSGKSLRQFMKEEYPYLLFLDIELGDETGMQIGDYIREGLKDENLQIVFVSSHTQYAMQLFHIRPFDFLVKPIRPEQLAQVLSRYCAVKLKDNKKYFAYQQKNHTIRIDLNNIIYYQSDRKKVKIFTENRQMSQQDLLYGGELNQYIEFYGSLEETMQQLERRQFWRIHKSYIVNIDYVKSFGRDHFLLKHDIEIPVSRSRWKEVQQWILQYGYA</sequence>
<comment type="caution">
    <text evidence="3">The sequence shown here is derived from an EMBL/GenBank/DDBJ whole genome shotgun (WGS) entry which is preliminary data.</text>
</comment>
<gene>
    <name evidence="3" type="ORF">DXD79_32210</name>
</gene>
<comment type="function">
    <text evidence="2">May play the central regulatory role in sporulation. It may be an element of the effector pathway responsible for the activation of sporulation genes in response to nutritional stress. Spo0A may act in concert with spo0H (a sigma factor) to control the expression of some genes that are critical to the sporulation process.</text>
</comment>
<accession>A0A374NX99</accession>
<reference evidence="3 4" key="1">
    <citation type="submission" date="2018-08" db="EMBL/GenBank/DDBJ databases">
        <title>A genome reference for cultivated species of the human gut microbiota.</title>
        <authorList>
            <person name="Zou Y."/>
            <person name="Xue W."/>
            <person name="Luo G."/>
        </authorList>
    </citation>
    <scope>NUCLEOTIDE SEQUENCE [LARGE SCALE GENOMIC DNA]</scope>
    <source>
        <strain evidence="3 4">TM09-12</strain>
    </source>
</reference>
<dbReference type="Pfam" id="PF04397">
    <property type="entry name" value="LytTR"/>
    <property type="match status" value="1"/>
</dbReference>
<dbReference type="Pfam" id="PF00072">
    <property type="entry name" value="Response_reg"/>
    <property type="match status" value="1"/>
</dbReference>
<dbReference type="RefSeq" id="WP_117633580.1">
    <property type="nucleotide sequence ID" value="NZ_CABJBJ010000045.1"/>
</dbReference>
<dbReference type="SUPFAM" id="SSF52172">
    <property type="entry name" value="CheY-like"/>
    <property type="match status" value="1"/>
</dbReference>
<dbReference type="PANTHER" id="PTHR37299">
    <property type="entry name" value="TRANSCRIPTIONAL REGULATOR-RELATED"/>
    <property type="match status" value="1"/>
</dbReference>
<dbReference type="GO" id="GO:0000156">
    <property type="term" value="F:phosphorelay response regulator activity"/>
    <property type="evidence" value="ECO:0007669"/>
    <property type="project" value="InterPro"/>
</dbReference>
<dbReference type="InterPro" id="IPR046947">
    <property type="entry name" value="LytR-like"/>
</dbReference>
<dbReference type="PROSITE" id="PS50930">
    <property type="entry name" value="HTH_LYTTR"/>
    <property type="match status" value="1"/>
</dbReference>
<dbReference type="InterPro" id="IPR007492">
    <property type="entry name" value="LytTR_DNA-bd_dom"/>
</dbReference>